<evidence type="ECO:0000313" key="2">
    <source>
        <dbReference type="EMBL" id="GMH92209.1"/>
    </source>
</evidence>
<protein>
    <submittedName>
        <fullName evidence="2">Uncharacterized protein</fullName>
    </submittedName>
</protein>
<feature type="transmembrane region" description="Helical" evidence="1">
    <location>
        <begin position="76"/>
        <end position="95"/>
    </location>
</feature>
<evidence type="ECO:0000256" key="1">
    <source>
        <dbReference type="SAM" id="Phobius"/>
    </source>
</evidence>
<name>A0A9W7ETI7_9STRA</name>
<dbReference type="AlphaFoldDB" id="A0A9W7ETI7"/>
<reference evidence="3" key="1">
    <citation type="journal article" date="2023" name="Commun. Biol.">
        <title>Genome analysis of Parmales, the sister group of diatoms, reveals the evolutionary specialization of diatoms from phago-mixotrophs to photoautotrophs.</title>
        <authorList>
            <person name="Ban H."/>
            <person name="Sato S."/>
            <person name="Yoshikawa S."/>
            <person name="Yamada K."/>
            <person name="Nakamura Y."/>
            <person name="Ichinomiya M."/>
            <person name="Sato N."/>
            <person name="Blanc-Mathieu R."/>
            <person name="Endo H."/>
            <person name="Kuwata A."/>
            <person name="Ogata H."/>
        </authorList>
    </citation>
    <scope>NUCLEOTIDE SEQUENCE [LARGE SCALE GENOMIC DNA]</scope>
</reference>
<keyword evidence="1" id="KW-0812">Transmembrane</keyword>
<dbReference type="Proteomes" id="UP001162640">
    <property type="component" value="Unassembled WGS sequence"/>
</dbReference>
<keyword evidence="1" id="KW-1133">Transmembrane helix</keyword>
<keyword evidence="1" id="KW-0472">Membrane</keyword>
<accession>A0A9W7ETI7</accession>
<organism evidence="2 3">
    <name type="scientific">Triparma laevis f. inornata</name>
    <dbReference type="NCBI Taxonomy" id="1714386"/>
    <lineage>
        <taxon>Eukaryota</taxon>
        <taxon>Sar</taxon>
        <taxon>Stramenopiles</taxon>
        <taxon>Ochrophyta</taxon>
        <taxon>Bolidophyceae</taxon>
        <taxon>Parmales</taxon>
        <taxon>Triparmaceae</taxon>
        <taxon>Triparma</taxon>
    </lineage>
</organism>
<gene>
    <name evidence="2" type="ORF">TL16_g12278</name>
</gene>
<proteinExistence type="predicted"/>
<evidence type="ECO:0000313" key="3">
    <source>
        <dbReference type="Proteomes" id="UP001162640"/>
    </source>
</evidence>
<sequence length="103" mass="11142">MADSEKFRSNSKDLTADEKIGDELMQKVKGAISTLITVDFFLILGFLAWFIVGVISSTMFKNDTIQIAFNGIFQPLVQPALGILMIGSVAGGAFGKDEDKPNP</sequence>
<feature type="transmembrane region" description="Helical" evidence="1">
    <location>
        <begin position="35"/>
        <end position="56"/>
    </location>
</feature>
<comment type="caution">
    <text evidence="2">The sequence shown here is derived from an EMBL/GenBank/DDBJ whole genome shotgun (WGS) entry which is preliminary data.</text>
</comment>
<dbReference type="EMBL" id="BLQM01000489">
    <property type="protein sequence ID" value="GMH92209.1"/>
    <property type="molecule type" value="Genomic_DNA"/>
</dbReference>